<feature type="binding site" evidence="8">
    <location>
        <position position="35"/>
    </location>
    <ligand>
        <name>[4Fe-4S] cluster</name>
        <dbReference type="ChEBI" id="CHEBI:49883"/>
        <note>4Fe-4S-S-AdoMet</note>
    </ligand>
</feature>
<comment type="similarity">
    <text evidence="8">Belongs to the radical SAM superfamily. 7-carboxy-7-deazaguanine synthase family.</text>
</comment>
<evidence type="ECO:0000259" key="9">
    <source>
        <dbReference type="PROSITE" id="PS51918"/>
    </source>
</evidence>
<keyword evidence="11" id="KW-1185">Reference proteome</keyword>
<dbReference type="EC" id="4.3.99.3" evidence="8"/>
<keyword evidence="3 8" id="KW-0479">Metal-binding</keyword>
<feature type="binding site" evidence="8">
    <location>
        <begin position="16"/>
        <end position="18"/>
    </location>
    <ligand>
        <name>substrate</name>
    </ligand>
</feature>
<keyword evidence="7 8" id="KW-0456">Lyase</keyword>
<dbReference type="InterPro" id="IPR013785">
    <property type="entry name" value="Aldolase_TIM"/>
</dbReference>
<evidence type="ECO:0000256" key="2">
    <source>
        <dbReference type="ARBA" id="ARBA00022691"/>
    </source>
</evidence>
<dbReference type="GO" id="GO:0016840">
    <property type="term" value="F:carbon-nitrogen lyase activity"/>
    <property type="evidence" value="ECO:0007669"/>
    <property type="project" value="UniProtKB-UniRule"/>
</dbReference>
<evidence type="ECO:0000256" key="8">
    <source>
        <dbReference type="HAMAP-Rule" id="MF_00917"/>
    </source>
</evidence>
<evidence type="ECO:0000256" key="7">
    <source>
        <dbReference type="ARBA" id="ARBA00023239"/>
    </source>
</evidence>
<dbReference type="AlphaFoldDB" id="A0A1H6E9B5"/>
<keyword evidence="2 8" id="KW-0949">S-adenosyl-L-methionine</keyword>
<reference evidence="11" key="1">
    <citation type="submission" date="2016-10" db="EMBL/GenBank/DDBJ databases">
        <authorList>
            <person name="Varghese N."/>
            <person name="Submissions S."/>
        </authorList>
    </citation>
    <scope>NUCLEOTIDE SEQUENCE [LARGE SCALE GENOMIC DNA]</scope>
    <source>
        <strain evidence="11">DSM 43163</strain>
    </source>
</reference>
<dbReference type="Pfam" id="PF04055">
    <property type="entry name" value="Radical_SAM"/>
    <property type="match status" value="1"/>
</dbReference>
<feature type="binding site" evidence="8">
    <location>
        <begin position="41"/>
        <end position="43"/>
    </location>
    <ligand>
        <name>S-adenosyl-L-methionine</name>
        <dbReference type="ChEBI" id="CHEBI:59789"/>
    </ligand>
</feature>
<dbReference type="InterPro" id="IPR007197">
    <property type="entry name" value="rSAM"/>
</dbReference>
<comment type="catalytic activity">
    <reaction evidence="8">
        <text>6-carboxy-5,6,7,8-tetrahydropterin + H(+) = 7-carboxy-7-carbaguanine + NH4(+)</text>
        <dbReference type="Rhea" id="RHEA:27974"/>
        <dbReference type="ChEBI" id="CHEBI:15378"/>
        <dbReference type="ChEBI" id="CHEBI:28938"/>
        <dbReference type="ChEBI" id="CHEBI:61032"/>
        <dbReference type="ChEBI" id="CHEBI:61036"/>
        <dbReference type="EC" id="4.3.99.3"/>
    </reaction>
</comment>
<keyword evidence="1 8" id="KW-0004">4Fe-4S</keyword>
<dbReference type="GO" id="GO:1904047">
    <property type="term" value="F:S-adenosyl-L-methionine binding"/>
    <property type="evidence" value="ECO:0007669"/>
    <property type="project" value="UniProtKB-UniRule"/>
</dbReference>
<dbReference type="CDD" id="cd01335">
    <property type="entry name" value="Radical_SAM"/>
    <property type="match status" value="1"/>
</dbReference>
<evidence type="ECO:0000256" key="5">
    <source>
        <dbReference type="ARBA" id="ARBA00023004"/>
    </source>
</evidence>
<comment type="cofactor">
    <cofactor evidence="8">
        <name>S-adenosyl-L-methionine</name>
        <dbReference type="ChEBI" id="CHEBI:59789"/>
    </cofactor>
    <text evidence="8">Binds 1 S-adenosyl-L-methionine per subunit.</text>
</comment>
<dbReference type="SFLD" id="SFLDS00029">
    <property type="entry name" value="Radical_SAM"/>
    <property type="match status" value="1"/>
</dbReference>
<comment type="subunit">
    <text evidence="8">Homodimer.</text>
</comment>
<evidence type="ECO:0000256" key="4">
    <source>
        <dbReference type="ARBA" id="ARBA00022842"/>
    </source>
</evidence>
<dbReference type="PIRSF" id="PIRSF000370">
    <property type="entry name" value="QueE"/>
    <property type="match status" value="1"/>
</dbReference>
<evidence type="ECO:0000256" key="1">
    <source>
        <dbReference type="ARBA" id="ARBA00022485"/>
    </source>
</evidence>
<feature type="binding site" evidence="8">
    <location>
        <position position="44"/>
    </location>
    <ligand>
        <name>Mg(2+)</name>
        <dbReference type="ChEBI" id="CHEBI:18420"/>
    </ligand>
</feature>
<keyword evidence="6 8" id="KW-0411">Iron-sulfur</keyword>
<comment type="cofactor">
    <cofactor evidence="8">
        <name>Mg(2+)</name>
        <dbReference type="ChEBI" id="CHEBI:18420"/>
    </cofactor>
</comment>
<dbReference type="PROSITE" id="PS51918">
    <property type="entry name" value="RADICAL_SAM"/>
    <property type="match status" value="1"/>
</dbReference>
<comment type="cofactor">
    <cofactor evidence="8">
        <name>[4Fe-4S] cluster</name>
        <dbReference type="ChEBI" id="CHEBI:49883"/>
    </cofactor>
    <text evidence="8">Binds 1 [4Fe-4S] cluster. The cluster is coordinated with 3 cysteines and an exchangeable S-adenosyl-L-methionine.</text>
</comment>
<dbReference type="PANTHER" id="PTHR42836:SF1">
    <property type="entry name" value="7-CARBOXY-7-DEAZAGUANINE SYNTHASE"/>
    <property type="match status" value="1"/>
</dbReference>
<dbReference type="InterPro" id="IPR024924">
    <property type="entry name" value="7-CO-7-deazaguanine_synth-like"/>
</dbReference>
<feature type="binding site" evidence="8">
    <location>
        <position position="42"/>
    </location>
    <ligand>
        <name>[4Fe-4S] cluster</name>
        <dbReference type="ChEBI" id="CHEBI:49883"/>
        <note>4Fe-4S-S-AdoMet</note>
    </ligand>
</feature>
<dbReference type="Proteomes" id="UP000236723">
    <property type="component" value="Unassembled WGS sequence"/>
</dbReference>
<dbReference type="UniPathway" id="UPA00391"/>
<dbReference type="Gene3D" id="3.20.20.70">
    <property type="entry name" value="Aldolase class I"/>
    <property type="match status" value="1"/>
</dbReference>
<proteinExistence type="inferred from homology"/>
<dbReference type="HAMAP" id="MF_00917">
    <property type="entry name" value="QueE"/>
    <property type="match status" value="1"/>
</dbReference>
<organism evidence="10 11">
    <name type="scientific">Thermomonospora echinospora</name>
    <dbReference type="NCBI Taxonomy" id="1992"/>
    <lineage>
        <taxon>Bacteria</taxon>
        <taxon>Bacillati</taxon>
        <taxon>Actinomycetota</taxon>
        <taxon>Actinomycetes</taxon>
        <taxon>Streptosporangiales</taxon>
        <taxon>Thermomonosporaceae</taxon>
        <taxon>Thermomonospora</taxon>
    </lineage>
</organism>
<gene>
    <name evidence="8" type="primary">queE</name>
    <name evidence="10" type="ORF">SAMN04489712_1418</name>
</gene>
<evidence type="ECO:0000256" key="6">
    <source>
        <dbReference type="ARBA" id="ARBA00023014"/>
    </source>
</evidence>
<sequence length="231" mass="25584">MSGKELLVSEIFGPTFQGEGPSAGVRAAFLRLSRCPLACRWCDTPYTWDTSRYDLTTETRRMSEEEVLADLLARPAPLVVITGGEPLLQQDRLTWLIDMCRARRRRVEVETSGTVVPSRGVLGAAHRFNVSPKLANSGMPQHRRINPDALRAFTRSGKAAFKFVVEGLADLEEIAELEAEYGLAPIWVMPQATTAEGVLDGLRTVADEVLARGWNLTGRLHVLLWGDVRGR</sequence>
<feature type="domain" description="Radical SAM core" evidence="9">
    <location>
        <begin position="22"/>
        <end position="227"/>
    </location>
</feature>
<comment type="function">
    <text evidence="8">Catalyzes the complex heterocyclic radical-mediated conversion of 6-carboxy-5,6,7,8-tetrahydropterin (CPH4) to 7-carboxy-7-deazaguanine (CDG), a step common to the biosynthetic pathways of all 7-deazapurine-containing compounds.</text>
</comment>
<dbReference type="EMBL" id="FNVO01000041">
    <property type="protein sequence ID" value="SEG93851.1"/>
    <property type="molecule type" value="Genomic_DNA"/>
</dbReference>
<keyword evidence="8" id="KW-0671">Queuosine biosynthesis</keyword>
<feature type="binding site" evidence="8">
    <location>
        <position position="84"/>
    </location>
    <ligand>
        <name>S-adenosyl-L-methionine</name>
        <dbReference type="ChEBI" id="CHEBI:59789"/>
    </ligand>
</feature>
<dbReference type="SUPFAM" id="SSF102114">
    <property type="entry name" value="Radical SAM enzymes"/>
    <property type="match status" value="1"/>
</dbReference>
<dbReference type="GO" id="GO:0000287">
    <property type="term" value="F:magnesium ion binding"/>
    <property type="evidence" value="ECO:0007669"/>
    <property type="project" value="UniProtKB-UniRule"/>
</dbReference>
<feature type="binding site" evidence="8">
    <location>
        <position position="31"/>
    </location>
    <ligand>
        <name>substrate</name>
    </ligand>
</feature>
<evidence type="ECO:0000313" key="11">
    <source>
        <dbReference type="Proteomes" id="UP000236723"/>
    </source>
</evidence>
<evidence type="ECO:0000256" key="3">
    <source>
        <dbReference type="ARBA" id="ARBA00022723"/>
    </source>
</evidence>
<comment type="pathway">
    <text evidence="8">Purine metabolism; 7-cyano-7-deazaguanine biosynthesis.</text>
</comment>
<accession>A0A1H6E9B5</accession>
<dbReference type="GO" id="GO:0008616">
    <property type="term" value="P:tRNA queuosine(34) biosynthetic process"/>
    <property type="evidence" value="ECO:0007669"/>
    <property type="project" value="UniProtKB-UniRule"/>
</dbReference>
<feature type="binding site" evidence="8">
    <location>
        <position position="39"/>
    </location>
    <ligand>
        <name>[4Fe-4S] cluster</name>
        <dbReference type="ChEBI" id="CHEBI:49883"/>
        <note>4Fe-4S-S-AdoMet</note>
    </ligand>
</feature>
<dbReference type="RefSeq" id="WP_103944713.1">
    <property type="nucleotide sequence ID" value="NZ_FNVO01000041.1"/>
</dbReference>
<dbReference type="OrthoDB" id="9782387at2"/>
<feature type="binding site" evidence="8">
    <location>
        <position position="82"/>
    </location>
    <ligand>
        <name>substrate</name>
    </ligand>
</feature>
<comment type="caution">
    <text evidence="8">Lacks conserved residue(s) required for the propagation of feature annotation.</text>
</comment>
<name>A0A1H6E9B5_9ACTN</name>
<keyword evidence="5 8" id="KW-0408">Iron</keyword>
<keyword evidence="4 8" id="KW-0460">Magnesium</keyword>
<dbReference type="GO" id="GO:0051539">
    <property type="term" value="F:4 iron, 4 sulfur cluster binding"/>
    <property type="evidence" value="ECO:0007669"/>
    <property type="project" value="UniProtKB-UniRule"/>
</dbReference>
<dbReference type="PANTHER" id="PTHR42836">
    <property type="entry name" value="7-CARBOXY-7-DEAZAGUANINE SYNTHASE"/>
    <property type="match status" value="1"/>
</dbReference>
<evidence type="ECO:0000313" key="10">
    <source>
        <dbReference type="EMBL" id="SEG93851.1"/>
    </source>
</evidence>
<feature type="binding site" evidence="8">
    <location>
        <begin position="131"/>
        <end position="133"/>
    </location>
    <ligand>
        <name>S-adenosyl-L-methionine</name>
        <dbReference type="ChEBI" id="CHEBI:59789"/>
    </ligand>
</feature>
<dbReference type="InterPro" id="IPR058240">
    <property type="entry name" value="rSAM_sf"/>
</dbReference>
<protein>
    <recommendedName>
        <fullName evidence="8">7-carboxy-7-deazaguanine synthase</fullName>
        <shortName evidence="8">CDG synthase</shortName>
        <ecNumber evidence="8">4.3.99.3</ecNumber>
    </recommendedName>
    <alternativeName>
        <fullName evidence="8">Queuosine biosynthesis protein QueE</fullName>
    </alternativeName>
</protein>